<feature type="transmembrane region" description="Helical" evidence="6">
    <location>
        <begin position="193"/>
        <end position="212"/>
    </location>
</feature>
<keyword evidence="4 6" id="KW-0472">Membrane</keyword>
<comment type="similarity">
    <text evidence="5">Belongs to the SAT4 family.</text>
</comment>
<evidence type="ECO:0000313" key="8">
    <source>
        <dbReference type="EMBL" id="PVI01940.1"/>
    </source>
</evidence>
<evidence type="ECO:0000256" key="3">
    <source>
        <dbReference type="ARBA" id="ARBA00022989"/>
    </source>
</evidence>
<feature type="transmembrane region" description="Helical" evidence="6">
    <location>
        <begin position="110"/>
        <end position="132"/>
    </location>
</feature>
<accession>A0A2V1DYJ8</accession>
<protein>
    <recommendedName>
        <fullName evidence="7">Rhodopsin domain-containing protein</fullName>
    </recommendedName>
</protein>
<reference evidence="8 9" key="1">
    <citation type="journal article" date="2018" name="Sci. Rep.">
        <title>Comparative genomics provides insights into the lifestyle and reveals functional heterogeneity of dark septate endophytic fungi.</title>
        <authorList>
            <person name="Knapp D.G."/>
            <person name="Nemeth J.B."/>
            <person name="Barry K."/>
            <person name="Hainaut M."/>
            <person name="Henrissat B."/>
            <person name="Johnson J."/>
            <person name="Kuo A."/>
            <person name="Lim J.H.P."/>
            <person name="Lipzen A."/>
            <person name="Nolan M."/>
            <person name="Ohm R.A."/>
            <person name="Tamas L."/>
            <person name="Grigoriev I.V."/>
            <person name="Spatafora J.W."/>
            <person name="Nagy L.G."/>
            <person name="Kovacs G.M."/>
        </authorList>
    </citation>
    <scope>NUCLEOTIDE SEQUENCE [LARGE SCALE GENOMIC DNA]</scope>
    <source>
        <strain evidence="8 9">DSE2036</strain>
    </source>
</reference>
<gene>
    <name evidence="8" type="ORF">DM02DRAFT_486339</name>
</gene>
<keyword evidence="2 6" id="KW-0812">Transmembrane</keyword>
<keyword evidence="3 6" id="KW-1133">Transmembrane helix</keyword>
<keyword evidence="9" id="KW-1185">Reference proteome</keyword>
<evidence type="ECO:0000256" key="5">
    <source>
        <dbReference type="ARBA" id="ARBA00038359"/>
    </source>
</evidence>
<dbReference type="Pfam" id="PF20684">
    <property type="entry name" value="Fung_rhodopsin"/>
    <property type="match status" value="1"/>
</dbReference>
<dbReference type="GO" id="GO:0016020">
    <property type="term" value="C:membrane"/>
    <property type="evidence" value="ECO:0007669"/>
    <property type="project" value="UniProtKB-SubCell"/>
</dbReference>
<organism evidence="8 9">
    <name type="scientific">Periconia macrospinosa</name>
    <dbReference type="NCBI Taxonomy" id="97972"/>
    <lineage>
        <taxon>Eukaryota</taxon>
        <taxon>Fungi</taxon>
        <taxon>Dikarya</taxon>
        <taxon>Ascomycota</taxon>
        <taxon>Pezizomycotina</taxon>
        <taxon>Dothideomycetes</taxon>
        <taxon>Pleosporomycetidae</taxon>
        <taxon>Pleosporales</taxon>
        <taxon>Massarineae</taxon>
        <taxon>Periconiaceae</taxon>
        <taxon>Periconia</taxon>
    </lineage>
</organism>
<evidence type="ECO:0000256" key="6">
    <source>
        <dbReference type="SAM" id="Phobius"/>
    </source>
</evidence>
<feature type="transmembrane region" description="Helical" evidence="6">
    <location>
        <begin position="74"/>
        <end position="98"/>
    </location>
</feature>
<name>A0A2V1DYJ8_9PLEO</name>
<dbReference type="InterPro" id="IPR052337">
    <property type="entry name" value="SAT4-like"/>
</dbReference>
<evidence type="ECO:0000256" key="4">
    <source>
        <dbReference type="ARBA" id="ARBA00023136"/>
    </source>
</evidence>
<evidence type="ECO:0000256" key="1">
    <source>
        <dbReference type="ARBA" id="ARBA00004141"/>
    </source>
</evidence>
<feature type="non-terminal residue" evidence="8">
    <location>
        <position position="1"/>
    </location>
</feature>
<feature type="non-terminal residue" evidence="8">
    <location>
        <position position="264"/>
    </location>
</feature>
<evidence type="ECO:0000259" key="7">
    <source>
        <dbReference type="Pfam" id="PF20684"/>
    </source>
</evidence>
<dbReference type="PANTHER" id="PTHR33048">
    <property type="entry name" value="PTH11-LIKE INTEGRAL MEMBRANE PROTEIN (AFU_ORTHOLOGUE AFUA_5G11245)"/>
    <property type="match status" value="1"/>
</dbReference>
<feature type="transmembrane region" description="Helical" evidence="6">
    <location>
        <begin position="158"/>
        <end position="181"/>
    </location>
</feature>
<proteinExistence type="inferred from homology"/>
<dbReference type="InterPro" id="IPR049326">
    <property type="entry name" value="Rhodopsin_dom_fungi"/>
</dbReference>
<sequence length="264" mass="30123">LAVVWTLYFVVVAVYGIRIYTRLRPLRSIWYIRWEDVTMTLTLTTQMGLLIGRVENGLGRQTSYVSPPNRKKAIHFQIISGVLWVISVGMCKISVAIMLLRFKQERRWKLFLYSLILVLLAGTIAICFISLLQCRPLAIMWDPKIVGAKCWDPKHRQIQVSVASIFVIVTDFILSVLPITFIRQLHRPLREKIILCFLMGLGLVASGAGIAKTVLLKKYRNKPDLLWVTMDFVILSFLEQQLGIIAGSLPCLKAAFERTLTRFG</sequence>
<dbReference type="EMBL" id="KZ805349">
    <property type="protein sequence ID" value="PVI01940.1"/>
    <property type="molecule type" value="Genomic_DNA"/>
</dbReference>
<evidence type="ECO:0000256" key="2">
    <source>
        <dbReference type="ARBA" id="ARBA00022692"/>
    </source>
</evidence>
<dbReference type="PANTHER" id="PTHR33048:SF129">
    <property type="entry name" value="INTEGRAL MEMBRANE PROTEIN-RELATED"/>
    <property type="match status" value="1"/>
</dbReference>
<evidence type="ECO:0000313" key="9">
    <source>
        <dbReference type="Proteomes" id="UP000244855"/>
    </source>
</evidence>
<dbReference type="Proteomes" id="UP000244855">
    <property type="component" value="Unassembled WGS sequence"/>
</dbReference>
<dbReference type="OrthoDB" id="5278984at2759"/>
<comment type="subcellular location">
    <subcellularLocation>
        <location evidence="1">Membrane</location>
        <topology evidence="1">Multi-pass membrane protein</topology>
    </subcellularLocation>
</comment>
<dbReference type="AlphaFoldDB" id="A0A2V1DYJ8"/>
<feature type="domain" description="Rhodopsin" evidence="7">
    <location>
        <begin position="18"/>
        <end position="257"/>
    </location>
</feature>
<feature type="transmembrane region" description="Helical" evidence="6">
    <location>
        <begin position="6"/>
        <end position="23"/>
    </location>
</feature>